<dbReference type="InterPro" id="IPR052925">
    <property type="entry name" value="Phage_Integrase-like_Recomb"/>
</dbReference>
<keyword evidence="1" id="KW-0238">DNA-binding</keyword>
<dbReference type="Proteomes" id="UP001219525">
    <property type="component" value="Unassembled WGS sequence"/>
</dbReference>
<accession>A0AAD6VRW7</accession>
<evidence type="ECO:0008006" key="5">
    <source>
        <dbReference type="Google" id="ProtNLM"/>
    </source>
</evidence>
<gene>
    <name evidence="3" type="ORF">GGX14DRAFT_532819</name>
</gene>
<evidence type="ECO:0000313" key="3">
    <source>
        <dbReference type="EMBL" id="KAJ7220175.1"/>
    </source>
</evidence>
<dbReference type="GO" id="GO:0003677">
    <property type="term" value="F:DNA binding"/>
    <property type="evidence" value="ECO:0007669"/>
    <property type="project" value="UniProtKB-KW"/>
</dbReference>
<reference evidence="3" key="1">
    <citation type="submission" date="2023-03" db="EMBL/GenBank/DDBJ databases">
        <title>Massive genome expansion in bonnet fungi (Mycena s.s.) driven by repeated elements and novel gene families across ecological guilds.</title>
        <authorList>
            <consortium name="Lawrence Berkeley National Laboratory"/>
            <person name="Harder C.B."/>
            <person name="Miyauchi S."/>
            <person name="Viragh M."/>
            <person name="Kuo A."/>
            <person name="Thoen E."/>
            <person name="Andreopoulos B."/>
            <person name="Lu D."/>
            <person name="Skrede I."/>
            <person name="Drula E."/>
            <person name="Henrissat B."/>
            <person name="Morin E."/>
            <person name="Kohler A."/>
            <person name="Barry K."/>
            <person name="LaButti K."/>
            <person name="Morin E."/>
            <person name="Salamov A."/>
            <person name="Lipzen A."/>
            <person name="Mereny Z."/>
            <person name="Hegedus B."/>
            <person name="Baldrian P."/>
            <person name="Stursova M."/>
            <person name="Weitz H."/>
            <person name="Taylor A."/>
            <person name="Grigoriev I.V."/>
            <person name="Nagy L.G."/>
            <person name="Martin F."/>
            <person name="Kauserud H."/>
        </authorList>
    </citation>
    <scope>NUCLEOTIDE SEQUENCE</scope>
    <source>
        <strain evidence="3">9144</strain>
    </source>
</reference>
<organism evidence="3 4">
    <name type="scientific">Mycena pura</name>
    <dbReference type="NCBI Taxonomy" id="153505"/>
    <lineage>
        <taxon>Eukaryota</taxon>
        <taxon>Fungi</taxon>
        <taxon>Dikarya</taxon>
        <taxon>Basidiomycota</taxon>
        <taxon>Agaricomycotina</taxon>
        <taxon>Agaricomycetes</taxon>
        <taxon>Agaricomycetidae</taxon>
        <taxon>Agaricales</taxon>
        <taxon>Marasmiineae</taxon>
        <taxon>Mycenaceae</taxon>
        <taxon>Mycena</taxon>
    </lineage>
</organism>
<dbReference type="PANTHER" id="PTHR34605">
    <property type="entry name" value="PHAGE_INTEGRASE DOMAIN-CONTAINING PROTEIN"/>
    <property type="match status" value="1"/>
</dbReference>
<dbReference type="GO" id="GO:0006310">
    <property type="term" value="P:DNA recombination"/>
    <property type="evidence" value="ECO:0007669"/>
    <property type="project" value="UniProtKB-KW"/>
</dbReference>
<evidence type="ECO:0000256" key="1">
    <source>
        <dbReference type="ARBA" id="ARBA00023125"/>
    </source>
</evidence>
<name>A0AAD6VRW7_9AGAR</name>
<dbReference type="Gene3D" id="1.10.443.10">
    <property type="entry name" value="Intergrase catalytic core"/>
    <property type="match status" value="1"/>
</dbReference>
<dbReference type="InterPro" id="IPR011010">
    <property type="entry name" value="DNA_brk_join_enz"/>
</dbReference>
<comment type="caution">
    <text evidence="3">The sequence shown here is derived from an EMBL/GenBank/DDBJ whole genome shotgun (WGS) entry which is preliminary data.</text>
</comment>
<dbReference type="PANTHER" id="PTHR34605:SF4">
    <property type="entry name" value="DNA ADENINE METHYLTRANSFERASE"/>
    <property type="match status" value="1"/>
</dbReference>
<dbReference type="InterPro" id="IPR013762">
    <property type="entry name" value="Integrase-like_cat_sf"/>
</dbReference>
<keyword evidence="4" id="KW-1185">Reference proteome</keyword>
<proteinExistence type="predicted"/>
<keyword evidence="2" id="KW-0233">DNA recombination</keyword>
<dbReference type="Gene3D" id="1.10.150.130">
    <property type="match status" value="1"/>
</dbReference>
<dbReference type="InterPro" id="IPR010998">
    <property type="entry name" value="Integrase_recombinase_N"/>
</dbReference>
<evidence type="ECO:0000313" key="4">
    <source>
        <dbReference type="Proteomes" id="UP001219525"/>
    </source>
</evidence>
<dbReference type="EMBL" id="JARJCW010000010">
    <property type="protein sequence ID" value="KAJ7220175.1"/>
    <property type="molecule type" value="Genomic_DNA"/>
</dbReference>
<protein>
    <recommendedName>
        <fullName evidence="5">DNA breaking-rejoining enzyme</fullName>
    </recommendedName>
</protein>
<dbReference type="SUPFAM" id="SSF47823">
    <property type="entry name" value="lambda integrase-like, N-terminal domain"/>
    <property type="match status" value="1"/>
</dbReference>
<evidence type="ECO:0000256" key="2">
    <source>
        <dbReference type="ARBA" id="ARBA00023172"/>
    </source>
</evidence>
<dbReference type="AlphaFoldDB" id="A0AAD6VRW7"/>
<sequence>MVRPSPYRPHVPASHRLLAWCTPFGLSQQSSRRHIPPRDQAMAFAEISNGLCKKSLSTYAAGLLRFTQWCDARNIPEHLRMPADPFLLVCFTASVAGSASGACAKNWLNGLAYWHHINLAPWHGDAECVSKALRSVVKKGIKFKRPPRGPVTVEHLRFLRSRLDISSPRGAAFWALALCAFWGCRRLGELTLETLKAFDASHNVSRNTKITRSQQSGREVVSIHLPWTKTTGVRGGTLIITATDDDLCPVRALHNHFSVNVLPDHNTPLFAFRAGADWKPIVKAEFLVFITSVFRDGNLEQVFGHSFRIGGSVHLLCDGVEPEIVMKIGGWSSTCFLIYWRRLETVIPVALVRAWSTRQTSFASSNNLPDDLTSELDVARSR</sequence>
<dbReference type="SUPFAM" id="SSF56349">
    <property type="entry name" value="DNA breaking-rejoining enzymes"/>
    <property type="match status" value="1"/>
</dbReference>
<dbReference type="GO" id="GO:0015074">
    <property type="term" value="P:DNA integration"/>
    <property type="evidence" value="ECO:0007669"/>
    <property type="project" value="InterPro"/>
</dbReference>